<evidence type="ECO:0000313" key="5">
    <source>
        <dbReference type="EMBL" id="GBN43367.1"/>
    </source>
</evidence>
<evidence type="ECO:0000256" key="2">
    <source>
        <dbReference type="SAM" id="MobiDB-lite"/>
    </source>
</evidence>
<dbReference type="Proteomes" id="UP000499080">
    <property type="component" value="Unassembled WGS sequence"/>
</dbReference>
<dbReference type="PROSITE" id="PS00028">
    <property type="entry name" value="ZINC_FINGER_C2H2_1"/>
    <property type="match status" value="2"/>
</dbReference>
<feature type="domain" description="Reverse transcriptase" evidence="4">
    <location>
        <begin position="1108"/>
        <end position="1379"/>
    </location>
</feature>
<comment type="caution">
    <text evidence="5">The sequence shown here is derived from an EMBL/GenBank/DDBJ whole genome shotgun (WGS) entry which is preliminary data.</text>
</comment>
<dbReference type="OrthoDB" id="6435358at2759"/>
<sequence>MANPQTLLETTSLLEHDIPSVTNSVILSPPREVLPPLSVRASPSFFSAPHSPVPPMNSDCSIIVSDILTSPSPICKRTRKQLLLRHTATIAAPHEQTSSEMPLDLSPRRPGCSLHPSNDFTPSPDGASVPPSGIPWADDTGHRVHSNMSSDTVAPVKHSPPSPSGLSSGLVSSAGPSDPAVPVRSFVPPLRELSPEEVLTLRSIKTEKVSQDPPPLEPPTLPPVAISSASSSAFQVDSVGGDSTPRDEHLTPSKVGTGGFQIIPLEKQLELTPSPSQPSGVCLETFGSPVQQSEVLYYPDSLRCRYCELVFSSPRSFHDHVRENLHFEKSLDVSSDMFHCSVCQLAFDSVGALSSHVCPGLRPVRSPPKSSSGHKSCCEPILSPPSPALPVDQCNGPSPVSQRPPSSYDPVNDYVCNTCGVAFPSEAHFLQHQCVDLQSQEPLSIQCTKCDFRAPTVNLVEAHIFQVHSPVFSDSQQSQDRNVIRCLNCSKSFESVSAKDSHVCVSPSLPLLPPSEEPVRNCPTCNFVERGKPDLVEHIAKRHTCTLCQFVEQPGQRLSDHTKTVHSCLVCGFVETRSLSVSAHSMERHACKICAFVEKKKSGLRFHMKTIHGQWAKSRNPVVRNLSNDLSVSASSDSLPTLPSLPSELYCLGCSAKFVQPSLFSEHSAKCDKYRAILDAAKPPRVPLPPIYKCSSCPFVGKDGPALASHVLAKHPPAAPASGHSDSDNPDDPASPIRRSPVLSDNSAAPVIIPTASCRRGDSLNIVFPIFGKIDCTENSCNRPFANDSWSSIKNSLKRHLKKDHGIRIRSSFFWCSVCKVRIGRSPTSHGCLQGRTVLPPSTPFQWKCGTCPSSFPSEAGLRNHKRMHKLNEIREKGEQLVVAKPVFRGRRVPRLPDAVASSAADECVSDPAQVIAQQVDCPGLPTPPDTQANSEACLLDPFISDLKSICDQDPSDGAFTFLCVTYDQAIAEISSALLPPLRPSVSRNEPPRFDPLDAKEVQRLYKRNRPKAIREISGKSGERCSLPADQLEAYFTEAWDSQHVVSNFFPIDTSGRGCVLDAPFNAKEIINKLKSAENTSAGPDRLCYNDWKCIPRAAQFLQALFNACVHLRRVPPVWKKSTTILLPKKGDLSLPCNWRPIALSSTAYKLFTKCLAARLSAWCDQYSILSPCQKGFTPHDGILEHNFVLQQSLEQARLQRKELCIAWLDVTNAFGALPHSAIFEALTAAGTGEQFTDIIRDIYSDSSTQILAGQSTTNPIGIKSGVKQGCPISGLLFNICVDPVIRSVQGNASGHRVLAFADDVCLLASSPAELQTMLDSVFAQFSALGLSLNAQKSHSFHFNGAPPAGTRNTIFTINSTSLHPIVEGDFHKFLGKPVGLNICPDYKTFKDLSQLAADVLGSSLAPWMIVDAMLSFVYPSFQFAMRTAQFKKEAWASLDKMIKESMKKILSLPSRASNEYIFGHRKMGCIGLPLCAEDSDIYRLDSQFKLLTSKDEQVAALALLNLKSTIALRLGIQSPSDQDLSEFMSGFHEDRYRTSTNRLSNVWTCARLASTRLQVAWEFLDGVPRLHFQDLTLKAGDRRKILHSLRNKFKSLRSIELINKPDQGKVMECVALAPVSSHFLGTGDYTRFCDYRFVHSARLDVLPVNATKRWDKNANKACRDCEECDYETLPHVVNHCKGGGKFRPRQLRHNATVGRIKKALLPRCELLAENQVVGSDGLKPDLVFRKGRDIFIIDVACPFDNRPSALEDARKEKCDKYASLLPFYSSRGYNPVVVPIIVGALGSWDPKNDSFLSKHMSKSYLHKFRQLCVSETIKWSRDIYVQHISGKKQYEENGQDFEEQQPQGPQTYFEYINSQV</sequence>
<gene>
    <name evidence="5" type="primary">PO21_52</name>
    <name evidence="5" type="ORF">AVEN_80829_1</name>
</gene>
<dbReference type="SUPFAM" id="SSF56672">
    <property type="entry name" value="DNA/RNA polymerases"/>
    <property type="match status" value="1"/>
</dbReference>
<dbReference type="EMBL" id="BGPR01009960">
    <property type="protein sequence ID" value="GBN43367.1"/>
    <property type="molecule type" value="Genomic_DNA"/>
</dbReference>
<dbReference type="GO" id="GO:0008270">
    <property type="term" value="F:zinc ion binding"/>
    <property type="evidence" value="ECO:0007669"/>
    <property type="project" value="UniProtKB-KW"/>
</dbReference>
<dbReference type="CDD" id="cd01650">
    <property type="entry name" value="RT_nLTR_like"/>
    <property type="match status" value="1"/>
</dbReference>
<dbReference type="InterPro" id="IPR043502">
    <property type="entry name" value="DNA/RNA_pol_sf"/>
</dbReference>
<feature type="region of interest" description="Disordered" evidence="2">
    <location>
        <begin position="93"/>
        <end position="183"/>
    </location>
</feature>
<dbReference type="PROSITE" id="PS50878">
    <property type="entry name" value="RT_POL"/>
    <property type="match status" value="1"/>
</dbReference>
<feature type="region of interest" description="Disordered" evidence="2">
    <location>
        <begin position="715"/>
        <end position="742"/>
    </location>
</feature>
<dbReference type="Pfam" id="PF00078">
    <property type="entry name" value="RVT_1"/>
    <property type="match status" value="1"/>
</dbReference>
<dbReference type="PANTHER" id="PTHR19446">
    <property type="entry name" value="REVERSE TRANSCRIPTASES"/>
    <property type="match status" value="1"/>
</dbReference>
<dbReference type="Gene3D" id="3.30.70.270">
    <property type="match status" value="1"/>
</dbReference>
<dbReference type="Gene3D" id="3.30.160.60">
    <property type="entry name" value="Classic Zinc Finger"/>
    <property type="match status" value="1"/>
</dbReference>
<keyword evidence="1" id="KW-0863">Zinc-finger</keyword>
<dbReference type="PROSITE" id="PS50157">
    <property type="entry name" value="ZINC_FINGER_C2H2_2"/>
    <property type="match status" value="2"/>
</dbReference>
<proteinExistence type="predicted"/>
<evidence type="ECO:0000259" key="3">
    <source>
        <dbReference type="PROSITE" id="PS50157"/>
    </source>
</evidence>
<evidence type="ECO:0000256" key="1">
    <source>
        <dbReference type="PROSITE-ProRule" id="PRU00042"/>
    </source>
</evidence>
<reference evidence="5 6" key="1">
    <citation type="journal article" date="2019" name="Sci. Rep.">
        <title>Orb-weaving spider Araneus ventricosus genome elucidates the spidroin gene catalogue.</title>
        <authorList>
            <person name="Kono N."/>
            <person name="Nakamura H."/>
            <person name="Ohtoshi R."/>
            <person name="Moran D.A.P."/>
            <person name="Shinohara A."/>
            <person name="Yoshida Y."/>
            <person name="Fujiwara M."/>
            <person name="Mori M."/>
            <person name="Tomita M."/>
            <person name="Arakawa K."/>
        </authorList>
    </citation>
    <scope>NUCLEOTIDE SEQUENCE [LARGE SCALE GENOMIC DNA]</scope>
</reference>
<dbReference type="InterPro" id="IPR013087">
    <property type="entry name" value="Znf_C2H2_type"/>
</dbReference>
<dbReference type="InterPro" id="IPR043128">
    <property type="entry name" value="Rev_trsase/Diguanyl_cyclase"/>
</dbReference>
<feature type="domain" description="C2H2-type" evidence="3">
    <location>
        <begin position="847"/>
        <end position="874"/>
    </location>
</feature>
<name>A0A4Y2NZ92_ARAVE</name>
<dbReference type="GO" id="GO:0071897">
    <property type="term" value="P:DNA biosynthetic process"/>
    <property type="evidence" value="ECO:0007669"/>
    <property type="project" value="UniProtKB-ARBA"/>
</dbReference>
<protein>
    <submittedName>
        <fullName evidence="5">Retrovirus-related Pol polyprotein from type-1 retrotransposable element R2</fullName>
    </submittedName>
</protein>
<feature type="domain" description="C2H2-type" evidence="3">
    <location>
        <begin position="414"/>
        <end position="442"/>
    </location>
</feature>
<keyword evidence="1" id="KW-0479">Metal-binding</keyword>
<accession>A0A4Y2NZ92</accession>
<keyword evidence="1" id="KW-0862">Zinc</keyword>
<dbReference type="InterPro" id="IPR000477">
    <property type="entry name" value="RT_dom"/>
</dbReference>
<dbReference type="SMART" id="SM00355">
    <property type="entry name" value="ZnF_C2H2"/>
    <property type="match status" value="9"/>
</dbReference>
<evidence type="ECO:0000259" key="4">
    <source>
        <dbReference type="PROSITE" id="PS50878"/>
    </source>
</evidence>
<keyword evidence="6" id="KW-1185">Reference proteome</keyword>
<organism evidence="5 6">
    <name type="scientific">Araneus ventricosus</name>
    <name type="common">Orbweaver spider</name>
    <name type="synonym">Epeira ventricosa</name>
    <dbReference type="NCBI Taxonomy" id="182803"/>
    <lineage>
        <taxon>Eukaryota</taxon>
        <taxon>Metazoa</taxon>
        <taxon>Ecdysozoa</taxon>
        <taxon>Arthropoda</taxon>
        <taxon>Chelicerata</taxon>
        <taxon>Arachnida</taxon>
        <taxon>Araneae</taxon>
        <taxon>Araneomorphae</taxon>
        <taxon>Entelegynae</taxon>
        <taxon>Araneoidea</taxon>
        <taxon>Araneidae</taxon>
        <taxon>Araneus</taxon>
    </lineage>
</organism>
<feature type="compositionally biased region" description="Low complexity" evidence="2">
    <location>
        <begin position="164"/>
        <end position="177"/>
    </location>
</feature>
<feature type="region of interest" description="Disordered" evidence="2">
    <location>
        <begin position="235"/>
        <end position="257"/>
    </location>
</feature>
<evidence type="ECO:0000313" key="6">
    <source>
        <dbReference type="Proteomes" id="UP000499080"/>
    </source>
</evidence>